<dbReference type="SUPFAM" id="SSF48726">
    <property type="entry name" value="Immunoglobulin"/>
    <property type="match status" value="1"/>
</dbReference>
<dbReference type="InterPro" id="IPR036179">
    <property type="entry name" value="Ig-like_dom_sf"/>
</dbReference>
<feature type="domain" description="Ig-like" evidence="4">
    <location>
        <begin position="30"/>
        <end position="116"/>
    </location>
</feature>
<evidence type="ECO:0000256" key="2">
    <source>
        <dbReference type="SAM" id="Phobius"/>
    </source>
</evidence>
<comment type="caution">
    <text evidence="5">The sequence shown here is derived from an EMBL/GenBank/DDBJ whole genome shotgun (WGS) entry which is preliminary data.</text>
</comment>
<accession>A0ABD1IRC3</accession>
<dbReference type="InterPro" id="IPR003599">
    <property type="entry name" value="Ig_sub"/>
</dbReference>
<reference evidence="5 6" key="1">
    <citation type="submission" date="2024-09" db="EMBL/GenBank/DDBJ databases">
        <title>A chromosome-level genome assembly of Gray's grenadier anchovy, Coilia grayii.</title>
        <authorList>
            <person name="Fu Z."/>
        </authorList>
    </citation>
    <scope>NUCLEOTIDE SEQUENCE [LARGE SCALE GENOMIC DNA]</scope>
    <source>
        <strain evidence="5">G4</strain>
        <tissue evidence="5">Muscle</tissue>
    </source>
</reference>
<name>A0ABD1IRC3_9TELE</name>
<dbReference type="AlphaFoldDB" id="A0ABD1IRC3"/>
<sequence>MKSPKRQKMGLQLILACTWIVQLSFQADSPTFYPGKLFATRTTAKEGQSLTLKCSFHGVGSSKGKHIYFCKDGIGVGMDILHGSDAEFTLRRLTQQDSGNYSCVYSEIKTTPSNVSAVGDNSIYIQILPQTASTTLKYKYELILLSVAILLAFLSSLGMCCICCKKTCQKGPQERQQREENVALYCEIENVPINTEMNVGFSDNSALYSRPYIRGPKERPQHREPLCAVYSLIGNVSGQPVVQHELHGDTYATATKSHAGTKRT</sequence>
<dbReference type="InterPro" id="IPR007110">
    <property type="entry name" value="Ig-like_dom"/>
</dbReference>
<keyword evidence="2" id="KW-0472">Membrane</keyword>
<evidence type="ECO:0000256" key="3">
    <source>
        <dbReference type="SAM" id="SignalP"/>
    </source>
</evidence>
<dbReference type="InterPro" id="IPR013783">
    <property type="entry name" value="Ig-like_fold"/>
</dbReference>
<gene>
    <name evidence="5" type="ORF">ACEWY4_027026</name>
</gene>
<proteinExistence type="predicted"/>
<evidence type="ECO:0000313" key="5">
    <source>
        <dbReference type="EMBL" id="KAL2077522.1"/>
    </source>
</evidence>
<evidence type="ECO:0000313" key="6">
    <source>
        <dbReference type="Proteomes" id="UP001591681"/>
    </source>
</evidence>
<dbReference type="EMBL" id="JBHFQA010000024">
    <property type="protein sequence ID" value="KAL2077522.1"/>
    <property type="molecule type" value="Genomic_DNA"/>
</dbReference>
<organism evidence="5 6">
    <name type="scientific">Coilia grayii</name>
    <name type="common">Gray's grenadier anchovy</name>
    <dbReference type="NCBI Taxonomy" id="363190"/>
    <lineage>
        <taxon>Eukaryota</taxon>
        <taxon>Metazoa</taxon>
        <taxon>Chordata</taxon>
        <taxon>Craniata</taxon>
        <taxon>Vertebrata</taxon>
        <taxon>Euteleostomi</taxon>
        <taxon>Actinopterygii</taxon>
        <taxon>Neopterygii</taxon>
        <taxon>Teleostei</taxon>
        <taxon>Clupei</taxon>
        <taxon>Clupeiformes</taxon>
        <taxon>Clupeoidei</taxon>
        <taxon>Engraulidae</taxon>
        <taxon>Coilinae</taxon>
        <taxon>Coilia</taxon>
    </lineage>
</organism>
<keyword evidence="3" id="KW-0732">Signal</keyword>
<dbReference type="PROSITE" id="PS50835">
    <property type="entry name" value="IG_LIKE"/>
    <property type="match status" value="1"/>
</dbReference>
<evidence type="ECO:0000256" key="1">
    <source>
        <dbReference type="ARBA" id="ARBA00023319"/>
    </source>
</evidence>
<dbReference type="Gene3D" id="2.60.40.10">
    <property type="entry name" value="Immunoglobulins"/>
    <property type="match status" value="1"/>
</dbReference>
<dbReference type="Proteomes" id="UP001591681">
    <property type="component" value="Unassembled WGS sequence"/>
</dbReference>
<protein>
    <recommendedName>
        <fullName evidence="4">Ig-like domain-containing protein</fullName>
    </recommendedName>
</protein>
<keyword evidence="6" id="KW-1185">Reference proteome</keyword>
<feature type="signal peptide" evidence="3">
    <location>
        <begin position="1"/>
        <end position="26"/>
    </location>
</feature>
<dbReference type="Pfam" id="PF00047">
    <property type="entry name" value="ig"/>
    <property type="match status" value="1"/>
</dbReference>
<feature type="chain" id="PRO_5044867952" description="Ig-like domain-containing protein" evidence="3">
    <location>
        <begin position="27"/>
        <end position="264"/>
    </location>
</feature>
<keyword evidence="1" id="KW-0393">Immunoglobulin domain</keyword>
<feature type="transmembrane region" description="Helical" evidence="2">
    <location>
        <begin position="142"/>
        <end position="164"/>
    </location>
</feature>
<evidence type="ECO:0000259" key="4">
    <source>
        <dbReference type="PROSITE" id="PS50835"/>
    </source>
</evidence>
<dbReference type="InterPro" id="IPR013151">
    <property type="entry name" value="Immunoglobulin_dom"/>
</dbReference>
<keyword evidence="2" id="KW-0812">Transmembrane</keyword>
<dbReference type="SMART" id="SM00409">
    <property type="entry name" value="IG"/>
    <property type="match status" value="1"/>
</dbReference>
<keyword evidence="2" id="KW-1133">Transmembrane helix</keyword>